<evidence type="ECO:0000313" key="1">
    <source>
        <dbReference type="EMBL" id="GBM39743.1"/>
    </source>
</evidence>
<reference evidence="1 2" key="1">
    <citation type="journal article" date="2019" name="Sci. Rep.">
        <title>Orb-weaving spider Araneus ventricosus genome elucidates the spidroin gene catalogue.</title>
        <authorList>
            <person name="Kono N."/>
            <person name="Nakamura H."/>
            <person name="Ohtoshi R."/>
            <person name="Moran D.A.P."/>
            <person name="Shinohara A."/>
            <person name="Yoshida Y."/>
            <person name="Fujiwara M."/>
            <person name="Mori M."/>
            <person name="Tomita M."/>
            <person name="Arakawa K."/>
        </authorList>
    </citation>
    <scope>NUCLEOTIDE SEQUENCE [LARGE SCALE GENOMIC DNA]</scope>
</reference>
<name>A0A4Y2FDY6_ARAVE</name>
<proteinExistence type="predicted"/>
<dbReference type="EMBL" id="BGPR01173690">
    <property type="protein sequence ID" value="GBM39743.1"/>
    <property type="molecule type" value="Genomic_DNA"/>
</dbReference>
<organism evidence="1 2">
    <name type="scientific">Araneus ventricosus</name>
    <name type="common">Orbweaver spider</name>
    <name type="synonym">Epeira ventricosa</name>
    <dbReference type="NCBI Taxonomy" id="182803"/>
    <lineage>
        <taxon>Eukaryota</taxon>
        <taxon>Metazoa</taxon>
        <taxon>Ecdysozoa</taxon>
        <taxon>Arthropoda</taxon>
        <taxon>Chelicerata</taxon>
        <taxon>Arachnida</taxon>
        <taxon>Araneae</taxon>
        <taxon>Araneomorphae</taxon>
        <taxon>Entelegynae</taxon>
        <taxon>Araneoidea</taxon>
        <taxon>Araneidae</taxon>
        <taxon>Araneus</taxon>
    </lineage>
</organism>
<gene>
    <name evidence="1" type="ORF">AVEN_237205_1</name>
</gene>
<accession>A0A4Y2FDY6</accession>
<evidence type="ECO:0000313" key="2">
    <source>
        <dbReference type="Proteomes" id="UP000499080"/>
    </source>
</evidence>
<dbReference type="AlphaFoldDB" id="A0A4Y2FDY6"/>
<dbReference type="Proteomes" id="UP000499080">
    <property type="component" value="Unassembled WGS sequence"/>
</dbReference>
<sequence>MANFSSSAVASFRSHTKNYSAVVLISPIESSLKLPGGRCGLRVKSRLSAGGFQVRNPIPLKIRLYVDLLKIHSYVGDQTSSRWCGATQPSPPYWD</sequence>
<keyword evidence="2" id="KW-1185">Reference proteome</keyword>
<protein>
    <submittedName>
        <fullName evidence="1">Uncharacterized protein</fullName>
    </submittedName>
</protein>
<comment type="caution">
    <text evidence="1">The sequence shown here is derived from an EMBL/GenBank/DDBJ whole genome shotgun (WGS) entry which is preliminary data.</text>
</comment>